<dbReference type="EMBL" id="AVBG01000017">
    <property type="protein sequence ID" value="KGP90037.1"/>
    <property type="molecule type" value="Genomic_DNA"/>
</dbReference>
<dbReference type="AlphaFoldDB" id="A0A0A2UP28"/>
<dbReference type="OrthoDB" id="2360495at2"/>
<sequence length="184" mass="20987">MNLNCWKSFNITKEFGSNRIYLLSLILGVISFILLYVPLAMVHQSHQVHDYGLLPLAASLFLLPAIHKLMHMIPLVLLNKRVRVRWKLKKGVIPTFSYRTCSTLSKTTSIMVALAPTVLLSVPGLITSFVFPNYFAYIILFTAVNIGLSFTDFLCVNQFMRAPKQCIIENVRDGYDILIDKYKK</sequence>
<evidence type="ECO:0000313" key="2">
    <source>
        <dbReference type="EMBL" id="KGP90037.1"/>
    </source>
</evidence>
<evidence type="ECO:0008006" key="4">
    <source>
        <dbReference type="Google" id="ProtNLM"/>
    </source>
</evidence>
<feature type="transmembrane region" description="Helical" evidence="1">
    <location>
        <begin position="53"/>
        <end position="78"/>
    </location>
</feature>
<dbReference type="Pfam" id="PF11667">
    <property type="entry name" value="DUF3267"/>
    <property type="match status" value="1"/>
</dbReference>
<protein>
    <recommendedName>
        <fullName evidence="4">Zincin peptidase</fullName>
    </recommendedName>
</protein>
<name>A0A0A2UP28_9BACI</name>
<evidence type="ECO:0000256" key="1">
    <source>
        <dbReference type="SAM" id="Phobius"/>
    </source>
</evidence>
<keyword evidence="1" id="KW-0472">Membrane</keyword>
<feature type="transmembrane region" description="Helical" evidence="1">
    <location>
        <begin position="109"/>
        <end position="129"/>
    </location>
</feature>
<feature type="transmembrane region" description="Helical" evidence="1">
    <location>
        <begin position="20"/>
        <end position="41"/>
    </location>
</feature>
<dbReference type="RefSeq" id="WP_036786838.1">
    <property type="nucleotide sequence ID" value="NZ_AVBG01000017.1"/>
</dbReference>
<evidence type="ECO:0000313" key="3">
    <source>
        <dbReference type="Proteomes" id="UP000030153"/>
    </source>
</evidence>
<dbReference type="Proteomes" id="UP000030153">
    <property type="component" value="Unassembled WGS sequence"/>
</dbReference>
<comment type="caution">
    <text evidence="2">The sequence shown here is derived from an EMBL/GenBank/DDBJ whole genome shotgun (WGS) entry which is preliminary data.</text>
</comment>
<dbReference type="InterPro" id="IPR021683">
    <property type="entry name" value="DUF3267"/>
</dbReference>
<feature type="transmembrane region" description="Helical" evidence="1">
    <location>
        <begin position="135"/>
        <end position="155"/>
    </location>
</feature>
<proteinExistence type="predicted"/>
<accession>A0A0A2UP28</accession>
<dbReference type="eggNOG" id="ENOG502ZR52">
    <property type="taxonomic scope" value="Bacteria"/>
</dbReference>
<keyword evidence="1" id="KW-1133">Transmembrane helix</keyword>
<organism evidence="2 3">
    <name type="scientific">Pontibacillus chungwhensis BH030062</name>
    <dbReference type="NCBI Taxonomy" id="1385513"/>
    <lineage>
        <taxon>Bacteria</taxon>
        <taxon>Bacillati</taxon>
        <taxon>Bacillota</taxon>
        <taxon>Bacilli</taxon>
        <taxon>Bacillales</taxon>
        <taxon>Bacillaceae</taxon>
        <taxon>Pontibacillus</taxon>
    </lineage>
</organism>
<reference evidence="2 3" key="1">
    <citation type="submission" date="2013-08" db="EMBL/GenBank/DDBJ databases">
        <title>Genome of Pontibacillus chungwhensis.</title>
        <authorList>
            <person name="Wang Q."/>
            <person name="Wang G."/>
        </authorList>
    </citation>
    <scope>NUCLEOTIDE SEQUENCE [LARGE SCALE GENOMIC DNA]</scope>
    <source>
        <strain evidence="2 3">BH030062</strain>
    </source>
</reference>
<keyword evidence="1" id="KW-0812">Transmembrane</keyword>
<gene>
    <name evidence="2" type="ORF">N780_07375</name>
</gene>
<dbReference type="STRING" id="1385513.N780_07375"/>
<keyword evidence="3" id="KW-1185">Reference proteome</keyword>